<accession>A0A317U4C1</accession>
<evidence type="ECO:0000313" key="1">
    <source>
        <dbReference type="EMBL" id="PWY56118.1"/>
    </source>
</evidence>
<gene>
    <name evidence="1" type="ORF">DGG96_08200</name>
</gene>
<protein>
    <submittedName>
        <fullName evidence="1">Uncharacterized protein</fullName>
    </submittedName>
</protein>
<dbReference type="Proteomes" id="UP000247152">
    <property type="component" value="Unassembled WGS sequence"/>
</dbReference>
<dbReference type="AlphaFoldDB" id="A0A317U4C1"/>
<comment type="caution">
    <text evidence="1">The sequence shown here is derived from an EMBL/GenBank/DDBJ whole genome shotgun (WGS) entry which is preliminary data.</text>
</comment>
<sequence length="253" mass="28558">MLIEYIDGRKQHYSIKDVFLPGDKRAREQFIGQIVNAKDGLLKEYVDSGNIDKMLNTITAEISSFNGIKMQATLNRMVVKLIEAEAKPVEIENLPAKAKQVLSLFEGKKGKSLEYALKMKNIYTQIEGINAYANTLPEREKKVIKQLVTALKRDVDQFVCQNSKHFPSKESYQKFKLTIKARLHSHDDLMSGHTSWPDIIINLLLSVITLGKLICSKARTGRASLFFDKTEDQKEIEAPVDLALENLGTFLAG</sequence>
<organism evidence="1 2">
    <name type="scientific">Legionella qingyii</name>
    <dbReference type="NCBI Taxonomy" id="2184757"/>
    <lineage>
        <taxon>Bacteria</taxon>
        <taxon>Pseudomonadati</taxon>
        <taxon>Pseudomonadota</taxon>
        <taxon>Gammaproteobacteria</taxon>
        <taxon>Legionellales</taxon>
        <taxon>Legionellaceae</taxon>
        <taxon>Legionella</taxon>
    </lineage>
</organism>
<name>A0A317U4C1_9GAMM</name>
<dbReference type="EMBL" id="QHJG01000011">
    <property type="protein sequence ID" value="PWY56118.1"/>
    <property type="molecule type" value="Genomic_DNA"/>
</dbReference>
<proteinExistence type="predicted"/>
<evidence type="ECO:0000313" key="2">
    <source>
        <dbReference type="Proteomes" id="UP000247152"/>
    </source>
</evidence>
<reference evidence="1 2" key="1">
    <citation type="submission" date="2018-05" db="EMBL/GenBank/DDBJ databases">
        <title>Legionella qingyii sp.nov., whole genome shotgun sequence.</title>
        <authorList>
            <person name="Wu H."/>
            <person name="Zhu Q."/>
            <person name="Hu C."/>
        </authorList>
    </citation>
    <scope>NUCLEOTIDE SEQUENCE [LARGE SCALE GENOMIC DNA]</scope>
    <source>
        <strain evidence="1 2">HEB18</strain>
    </source>
</reference>